<protein>
    <submittedName>
        <fullName evidence="2">Uncharacterized protein</fullName>
    </submittedName>
</protein>
<proteinExistence type="predicted"/>
<name>A0A8S0VPM8_OLEEU</name>
<organism evidence="2 3">
    <name type="scientific">Olea europaea subsp. europaea</name>
    <dbReference type="NCBI Taxonomy" id="158383"/>
    <lineage>
        <taxon>Eukaryota</taxon>
        <taxon>Viridiplantae</taxon>
        <taxon>Streptophyta</taxon>
        <taxon>Embryophyta</taxon>
        <taxon>Tracheophyta</taxon>
        <taxon>Spermatophyta</taxon>
        <taxon>Magnoliopsida</taxon>
        <taxon>eudicotyledons</taxon>
        <taxon>Gunneridae</taxon>
        <taxon>Pentapetalae</taxon>
        <taxon>asterids</taxon>
        <taxon>lamiids</taxon>
        <taxon>Lamiales</taxon>
        <taxon>Oleaceae</taxon>
        <taxon>Oleeae</taxon>
        <taxon>Olea</taxon>
    </lineage>
</organism>
<feature type="compositionally biased region" description="Basic and acidic residues" evidence="1">
    <location>
        <begin position="1"/>
        <end position="19"/>
    </location>
</feature>
<keyword evidence="3" id="KW-1185">Reference proteome</keyword>
<sequence>MASLKPEKPGCQSGKKEPAKAPVPKQAPPKEEQKPREPKKKVPGHLQRNRTNKEE</sequence>
<gene>
    <name evidence="2" type="ORF">OLEA9_A070764</name>
</gene>
<dbReference type="Proteomes" id="UP000594638">
    <property type="component" value="Unassembled WGS sequence"/>
</dbReference>
<dbReference type="AlphaFoldDB" id="A0A8S0VPM8"/>
<reference evidence="2 3" key="1">
    <citation type="submission" date="2019-12" db="EMBL/GenBank/DDBJ databases">
        <authorList>
            <person name="Alioto T."/>
            <person name="Alioto T."/>
            <person name="Gomez Garrido J."/>
        </authorList>
    </citation>
    <scope>NUCLEOTIDE SEQUENCE [LARGE SCALE GENOMIC DNA]</scope>
</reference>
<evidence type="ECO:0000256" key="1">
    <source>
        <dbReference type="SAM" id="MobiDB-lite"/>
    </source>
</evidence>
<dbReference type="EMBL" id="CACTIH010010816">
    <property type="protein sequence ID" value="CAA3033611.1"/>
    <property type="molecule type" value="Genomic_DNA"/>
</dbReference>
<accession>A0A8S0VPM8</accession>
<dbReference type="Gramene" id="OE9A070764T2">
    <property type="protein sequence ID" value="OE9A070764C2"/>
    <property type="gene ID" value="OE9A070764"/>
</dbReference>
<feature type="compositionally biased region" description="Basic residues" evidence="1">
    <location>
        <begin position="37"/>
        <end position="55"/>
    </location>
</feature>
<comment type="caution">
    <text evidence="2">The sequence shown here is derived from an EMBL/GenBank/DDBJ whole genome shotgun (WGS) entry which is preliminary data.</text>
</comment>
<feature type="region of interest" description="Disordered" evidence="1">
    <location>
        <begin position="1"/>
        <end position="55"/>
    </location>
</feature>
<evidence type="ECO:0000313" key="3">
    <source>
        <dbReference type="Proteomes" id="UP000594638"/>
    </source>
</evidence>
<evidence type="ECO:0000313" key="2">
    <source>
        <dbReference type="EMBL" id="CAA3033611.1"/>
    </source>
</evidence>